<dbReference type="AlphaFoldDB" id="A0A1V4HSK9"/>
<dbReference type="InterPro" id="IPR008840">
    <property type="entry name" value="Sipho_Gp157"/>
</dbReference>
<dbReference type="Proteomes" id="UP000190626">
    <property type="component" value="Unassembled WGS sequence"/>
</dbReference>
<sequence>MPKLYDLAEDYKFFNQMVENALDSGEELTEDDLQMFIDTLDSLQDGLENKLENIVKFLRNIEGDIKAYKEEEKRLAQKRKYLESKFDGLKSYTQTVLEVNKIEKVKAGNFNVRLQANPASVKILDEKKVPVAYRVPQPDTIDSKGLLAALKGGKTIEGAELVTDKKHLRIS</sequence>
<evidence type="ECO:0000313" key="3">
    <source>
        <dbReference type="Proteomes" id="UP000190626"/>
    </source>
</evidence>
<comment type="caution">
    <text evidence="2">The sequence shown here is derived from an EMBL/GenBank/DDBJ whole genome shotgun (WGS) entry which is preliminary data.</text>
</comment>
<dbReference type="OrthoDB" id="2409458at2"/>
<dbReference type="EMBL" id="MBTG01000001">
    <property type="protein sequence ID" value="OPH61856.1"/>
    <property type="molecule type" value="Genomic_DNA"/>
</dbReference>
<evidence type="ECO:0008006" key="4">
    <source>
        <dbReference type="Google" id="ProtNLM"/>
    </source>
</evidence>
<keyword evidence="1" id="KW-0175">Coiled coil</keyword>
<dbReference type="STRING" id="1469647.BC351_01030"/>
<keyword evidence="3" id="KW-1185">Reference proteome</keyword>
<evidence type="ECO:0000313" key="2">
    <source>
        <dbReference type="EMBL" id="OPH61856.1"/>
    </source>
</evidence>
<proteinExistence type="predicted"/>
<accession>A0A1V4HSK9</accession>
<dbReference type="Pfam" id="PF05565">
    <property type="entry name" value="Sipho_Gp157"/>
    <property type="match status" value="1"/>
</dbReference>
<dbReference type="RefSeq" id="WP_079408856.1">
    <property type="nucleotide sequence ID" value="NZ_MBTG01000001.1"/>
</dbReference>
<reference evidence="3" key="1">
    <citation type="submission" date="2016-07" db="EMBL/GenBank/DDBJ databases">
        <authorList>
            <person name="Florea S."/>
            <person name="Webb J.S."/>
            <person name="Jaromczyk J."/>
            <person name="Schardl C.L."/>
        </authorList>
    </citation>
    <scope>NUCLEOTIDE SEQUENCE [LARGE SCALE GENOMIC DNA]</scope>
    <source>
        <strain evidence="3">CY1</strain>
    </source>
</reference>
<gene>
    <name evidence="2" type="ORF">BC351_01030</name>
</gene>
<name>A0A1V4HSK9_9BACL</name>
<protein>
    <recommendedName>
        <fullName evidence="4">Siphovirus Gp157 family protein</fullName>
    </recommendedName>
</protein>
<organism evidence="2 3">
    <name type="scientific">Paenibacillus ferrarius</name>
    <dbReference type="NCBI Taxonomy" id="1469647"/>
    <lineage>
        <taxon>Bacteria</taxon>
        <taxon>Bacillati</taxon>
        <taxon>Bacillota</taxon>
        <taxon>Bacilli</taxon>
        <taxon>Bacillales</taxon>
        <taxon>Paenibacillaceae</taxon>
        <taxon>Paenibacillus</taxon>
    </lineage>
</organism>
<evidence type="ECO:0000256" key="1">
    <source>
        <dbReference type="SAM" id="Coils"/>
    </source>
</evidence>
<feature type="coiled-coil region" evidence="1">
    <location>
        <begin position="58"/>
        <end position="85"/>
    </location>
</feature>